<keyword evidence="4" id="KW-0547">Nucleotide-binding</keyword>
<gene>
    <name evidence="4" type="ORF">RM574_01080</name>
</gene>
<dbReference type="AlphaFoldDB" id="A0ABD5DXY3"/>
<dbReference type="InterPro" id="IPR003594">
    <property type="entry name" value="HATPase_dom"/>
</dbReference>
<sequence>MSDEDGHAGGHGIEGENKGEGLGGRGGGGLRPGEARERVYDALLAVRPPVDVLVLADAVLVASELVSNAVRHAGGVTGFRVSIGDGEVEISVSDGSDAMPVERTPRPLVREGGYGWGLVRRLARVEVVEEPGSGKTVRARLPLTSSHSTYEHPGFVPAQRKPPRSGER</sequence>
<dbReference type="Proteomes" id="UP001183607">
    <property type="component" value="Unassembled WGS sequence"/>
</dbReference>
<proteinExistence type="predicted"/>
<feature type="region of interest" description="Disordered" evidence="2">
    <location>
        <begin position="134"/>
        <end position="168"/>
    </location>
</feature>
<keyword evidence="1" id="KW-0808">Transferase</keyword>
<dbReference type="InterPro" id="IPR036890">
    <property type="entry name" value="HATPase_C_sf"/>
</dbReference>
<keyword evidence="1" id="KW-0418">Kinase</keyword>
<feature type="compositionally biased region" description="Gly residues" evidence="2">
    <location>
        <begin position="20"/>
        <end position="30"/>
    </location>
</feature>
<organism evidence="4 5">
    <name type="scientific">Streptomyces evansiae</name>
    <dbReference type="NCBI Taxonomy" id="3075535"/>
    <lineage>
        <taxon>Bacteria</taxon>
        <taxon>Bacillati</taxon>
        <taxon>Actinomycetota</taxon>
        <taxon>Actinomycetes</taxon>
        <taxon>Kitasatosporales</taxon>
        <taxon>Streptomycetaceae</taxon>
        <taxon>Streptomyces</taxon>
    </lineage>
</organism>
<dbReference type="SUPFAM" id="SSF55874">
    <property type="entry name" value="ATPase domain of HSP90 chaperone/DNA topoisomerase II/histidine kinase"/>
    <property type="match status" value="1"/>
</dbReference>
<keyword evidence="4" id="KW-0067">ATP-binding</keyword>
<name>A0ABD5DXY3_9ACTN</name>
<evidence type="ECO:0000256" key="2">
    <source>
        <dbReference type="SAM" id="MobiDB-lite"/>
    </source>
</evidence>
<dbReference type="PANTHER" id="PTHR35526">
    <property type="entry name" value="ANTI-SIGMA-F FACTOR RSBW-RELATED"/>
    <property type="match status" value="1"/>
</dbReference>
<accession>A0ABD5DXY3</accession>
<dbReference type="Pfam" id="PF02518">
    <property type="entry name" value="HATPase_c"/>
    <property type="match status" value="1"/>
</dbReference>
<dbReference type="EMBL" id="JAVRER010000001">
    <property type="protein sequence ID" value="MDT0414070.1"/>
    <property type="molecule type" value="Genomic_DNA"/>
</dbReference>
<dbReference type="CDD" id="cd16936">
    <property type="entry name" value="HATPase_RsbW-like"/>
    <property type="match status" value="1"/>
</dbReference>
<evidence type="ECO:0000259" key="3">
    <source>
        <dbReference type="Pfam" id="PF02518"/>
    </source>
</evidence>
<evidence type="ECO:0000256" key="1">
    <source>
        <dbReference type="ARBA" id="ARBA00022527"/>
    </source>
</evidence>
<protein>
    <submittedName>
        <fullName evidence="4">ATP-binding protein</fullName>
    </submittedName>
</protein>
<evidence type="ECO:0000313" key="4">
    <source>
        <dbReference type="EMBL" id="MDT0414070.1"/>
    </source>
</evidence>
<dbReference type="GO" id="GO:0004674">
    <property type="term" value="F:protein serine/threonine kinase activity"/>
    <property type="evidence" value="ECO:0007669"/>
    <property type="project" value="UniProtKB-KW"/>
</dbReference>
<dbReference type="RefSeq" id="WP_237301296.1">
    <property type="nucleotide sequence ID" value="NZ_JAVRER010000001.1"/>
</dbReference>
<feature type="region of interest" description="Disordered" evidence="2">
    <location>
        <begin position="1"/>
        <end position="30"/>
    </location>
</feature>
<comment type="caution">
    <text evidence="4">The sequence shown here is derived from an EMBL/GenBank/DDBJ whole genome shotgun (WGS) entry which is preliminary data.</text>
</comment>
<keyword evidence="1" id="KW-0723">Serine/threonine-protein kinase</keyword>
<dbReference type="GO" id="GO:0005524">
    <property type="term" value="F:ATP binding"/>
    <property type="evidence" value="ECO:0007669"/>
    <property type="project" value="UniProtKB-KW"/>
</dbReference>
<evidence type="ECO:0000313" key="5">
    <source>
        <dbReference type="Proteomes" id="UP001183607"/>
    </source>
</evidence>
<feature type="domain" description="Histidine kinase/HSP90-like ATPase" evidence="3">
    <location>
        <begin position="59"/>
        <end position="144"/>
    </location>
</feature>
<dbReference type="Gene3D" id="3.30.565.10">
    <property type="entry name" value="Histidine kinase-like ATPase, C-terminal domain"/>
    <property type="match status" value="1"/>
</dbReference>
<reference evidence="5" key="1">
    <citation type="submission" date="2023-07" db="EMBL/GenBank/DDBJ databases">
        <title>30 novel species of actinomycetes from the DSMZ collection.</title>
        <authorList>
            <person name="Nouioui I."/>
        </authorList>
    </citation>
    <scope>NUCLEOTIDE SEQUENCE [LARGE SCALE GENOMIC DNA]</scope>
    <source>
        <strain evidence="5">DSM 41982</strain>
    </source>
</reference>
<dbReference type="PANTHER" id="PTHR35526:SF3">
    <property type="entry name" value="ANTI-SIGMA-F FACTOR RSBW"/>
    <property type="match status" value="1"/>
</dbReference>
<feature type="compositionally biased region" description="Basic and acidic residues" evidence="2">
    <location>
        <begin position="1"/>
        <end position="19"/>
    </location>
</feature>
<dbReference type="InterPro" id="IPR050267">
    <property type="entry name" value="Anti-sigma-factor_SerPK"/>
</dbReference>